<dbReference type="AlphaFoldDB" id="A0AAJ1Q6X6"/>
<evidence type="ECO:0000313" key="2">
    <source>
        <dbReference type="Proteomes" id="UP001229251"/>
    </source>
</evidence>
<proteinExistence type="predicted"/>
<dbReference type="RefSeq" id="WP_285066161.1">
    <property type="nucleotide sequence ID" value="NZ_JASOOE010000013.1"/>
</dbReference>
<gene>
    <name evidence="1" type="ORF">QP433_06910</name>
</gene>
<dbReference type="Proteomes" id="UP001229251">
    <property type="component" value="Unassembled WGS sequence"/>
</dbReference>
<protein>
    <recommendedName>
        <fullName evidence="3">ATPase</fullName>
    </recommendedName>
</protein>
<dbReference type="EMBL" id="JASOOE010000013">
    <property type="protein sequence ID" value="MDK7187707.1"/>
    <property type="molecule type" value="Genomic_DNA"/>
</dbReference>
<accession>A0AAJ1Q6X6</accession>
<comment type="caution">
    <text evidence="1">The sequence shown here is derived from an EMBL/GenBank/DDBJ whole genome shotgun (WGS) entry which is preliminary data.</text>
</comment>
<evidence type="ECO:0008006" key="3">
    <source>
        <dbReference type="Google" id="ProtNLM"/>
    </source>
</evidence>
<reference evidence="1" key="1">
    <citation type="submission" date="2023-05" db="EMBL/GenBank/DDBJ databases">
        <title>Cataloging the Phylogenetic Diversity of Human Bladder Bacteria.</title>
        <authorList>
            <person name="Du J."/>
        </authorList>
    </citation>
    <scope>NUCLEOTIDE SEQUENCE</scope>
    <source>
        <strain evidence="1">UMB1231</strain>
    </source>
</reference>
<name>A0AAJ1Q6X6_9LACT</name>
<evidence type="ECO:0000313" key="1">
    <source>
        <dbReference type="EMBL" id="MDK7187707.1"/>
    </source>
</evidence>
<sequence>MGKIETLQQSILDKVQATGEAKVQALQSELADKLAQFKTRLNDQVNQQKDSFNRSQARQFEIRQQSLTNELRNDQLTHKQALLKEMIQGVAPLVNQQDEEEFVKLIRHVLKDINESQSFKLTLGQKSSDKLGQESRDALLKDYPNMEITEANEAGKSGFMLSQAGINLNYFFEDVIQELTPQLLIELEKLLQA</sequence>
<organism evidence="1 2">
    <name type="scientific">Facklamia hominis</name>
    <dbReference type="NCBI Taxonomy" id="178214"/>
    <lineage>
        <taxon>Bacteria</taxon>
        <taxon>Bacillati</taxon>
        <taxon>Bacillota</taxon>
        <taxon>Bacilli</taxon>
        <taxon>Lactobacillales</taxon>
        <taxon>Aerococcaceae</taxon>
        <taxon>Facklamia</taxon>
    </lineage>
</organism>